<keyword evidence="5" id="KW-1185">Reference proteome</keyword>
<protein>
    <submittedName>
        <fullName evidence="3">Secreted protein</fullName>
    </submittedName>
</protein>
<dbReference type="EMBL" id="BSDO01000016">
    <property type="protein sequence ID" value="GLI25410.1"/>
    <property type="molecule type" value="Genomic_DNA"/>
</dbReference>
<reference evidence="2" key="1">
    <citation type="submission" date="2022-12" db="EMBL/GenBank/DDBJ databases">
        <title>Reference genome sequencing for broad-spectrum identification of bacterial and archaeal isolates by mass spectrometry.</title>
        <authorList>
            <person name="Sekiguchi Y."/>
            <person name="Tourlousse D.M."/>
        </authorList>
    </citation>
    <scope>NUCLEOTIDE SEQUENCE</scope>
    <source>
        <strain evidence="2">301</strain>
    </source>
</reference>
<dbReference type="RefSeq" id="WP_169124248.1">
    <property type="nucleotide sequence ID" value="NZ_BSDO01000016.1"/>
</dbReference>
<feature type="transmembrane region" description="Helical" evidence="1">
    <location>
        <begin position="49"/>
        <end position="71"/>
    </location>
</feature>
<dbReference type="Proteomes" id="UP001144397">
    <property type="component" value="Unassembled WGS sequence"/>
</dbReference>
<accession>A0A9W6FMI0</accession>
<dbReference type="EMBL" id="JAVDPY010000011">
    <property type="protein sequence ID" value="MDR6336327.1"/>
    <property type="molecule type" value="Genomic_DNA"/>
</dbReference>
<name>A0A9W6FMI0_XANFL</name>
<evidence type="ECO:0000313" key="2">
    <source>
        <dbReference type="EMBL" id="GLI25410.1"/>
    </source>
</evidence>
<comment type="caution">
    <text evidence="2">The sequence shown here is derived from an EMBL/GenBank/DDBJ whole genome shotgun (WGS) entry which is preliminary data.</text>
</comment>
<evidence type="ECO:0000313" key="4">
    <source>
        <dbReference type="Proteomes" id="UP001144397"/>
    </source>
</evidence>
<proteinExistence type="predicted"/>
<organism evidence="2 4">
    <name type="scientific">Xanthobacter flavus</name>
    <dbReference type="NCBI Taxonomy" id="281"/>
    <lineage>
        <taxon>Bacteria</taxon>
        <taxon>Pseudomonadati</taxon>
        <taxon>Pseudomonadota</taxon>
        <taxon>Alphaproteobacteria</taxon>
        <taxon>Hyphomicrobiales</taxon>
        <taxon>Xanthobacteraceae</taxon>
        <taxon>Xanthobacter</taxon>
    </lineage>
</organism>
<reference evidence="3 5" key="2">
    <citation type="submission" date="2023-07" db="EMBL/GenBank/DDBJ databases">
        <title>Genomic Encyclopedia of Type Strains, Phase IV (KMG-IV): sequencing the most valuable type-strain genomes for metagenomic binning, comparative biology and taxonomic classification.</title>
        <authorList>
            <person name="Goeker M."/>
        </authorList>
    </citation>
    <scope>NUCLEOTIDE SEQUENCE [LARGE SCALE GENOMIC DNA]</scope>
    <source>
        <strain evidence="3 5">DSM 338</strain>
    </source>
</reference>
<evidence type="ECO:0000313" key="3">
    <source>
        <dbReference type="EMBL" id="MDR6336327.1"/>
    </source>
</evidence>
<keyword evidence="1" id="KW-1133">Transmembrane helix</keyword>
<sequence length="89" mass="9508">MSVGAVVAIYFIVWWTSLFAVLPWGVRSQAESADITPGTDPGAPVRPLMLYKVIATSLIALVVTAGIVYIMTSGIISLEDIPLPFKTAE</sequence>
<dbReference type="Pfam" id="PF07330">
    <property type="entry name" value="DUF1467"/>
    <property type="match status" value="1"/>
</dbReference>
<gene>
    <name evidence="3" type="ORF">GGQ86_004826</name>
    <name evidence="2" type="ORF">XFLAVUS301_50840</name>
</gene>
<evidence type="ECO:0000256" key="1">
    <source>
        <dbReference type="SAM" id="Phobius"/>
    </source>
</evidence>
<dbReference type="GeneID" id="95765856"/>
<dbReference type="InterPro" id="IPR009935">
    <property type="entry name" value="DUF1467"/>
</dbReference>
<dbReference type="Proteomes" id="UP001245370">
    <property type="component" value="Unassembled WGS sequence"/>
</dbReference>
<keyword evidence="1" id="KW-0812">Transmembrane</keyword>
<evidence type="ECO:0000313" key="5">
    <source>
        <dbReference type="Proteomes" id="UP001245370"/>
    </source>
</evidence>
<keyword evidence="1" id="KW-0472">Membrane</keyword>
<feature type="transmembrane region" description="Helical" evidence="1">
    <location>
        <begin position="7"/>
        <end position="26"/>
    </location>
</feature>
<dbReference type="AlphaFoldDB" id="A0A9W6FMI0"/>